<evidence type="ECO:0000256" key="2">
    <source>
        <dbReference type="ARBA" id="ARBA00022723"/>
    </source>
</evidence>
<evidence type="ECO:0000256" key="6">
    <source>
        <dbReference type="SAM" id="SignalP"/>
    </source>
</evidence>
<dbReference type="CDD" id="cd16025">
    <property type="entry name" value="PAS_like"/>
    <property type="match status" value="1"/>
</dbReference>
<dbReference type="EMBL" id="JACHXS010000004">
    <property type="protein sequence ID" value="MBB3221904.1"/>
    <property type="molecule type" value="Genomic_DNA"/>
</dbReference>
<dbReference type="EC" id="3.1.6.1" evidence="8"/>
<dbReference type="OrthoDB" id="9766107at2"/>
<keyword evidence="3 8" id="KW-0378">Hydrolase</keyword>
<dbReference type="InterPro" id="IPR024607">
    <property type="entry name" value="Sulfatase_CS"/>
</dbReference>
<gene>
    <name evidence="9" type="ORF">FCL38_30685</name>
    <name evidence="8" type="ORF">FHS02_002714</name>
</gene>
<evidence type="ECO:0000313" key="8">
    <source>
        <dbReference type="EMBL" id="MBB3221904.1"/>
    </source>
</evidence>
<keyword evidence="2" id="KW-0479">Metal-binding</keyword>
<sequence>MSTDSHTSARHGLLAAGALATALTPLADAATPRPAPAQPAGGKAANGPGKAPNVIWILLDDVGYGAASAFGGLVETPNIDALAAQGLRYTNFHTTAISSPTRAALLTGRNHHSVEMGLFPETAVERPGYTARIPASKGTAAEILRANGYSTFAVGKWHLAPISESGPAGPFARWPTGKGFDRYYGFLSGETDQWYPQLVEGTKPLDDDPQGRHLNELLTDKAIQYVTRQKLDNPTRPFFLYFAPGATHAPHQVAREWIDKYKGRFDAGWDSYREQVFANQKKLGVIPPDTVLPPRDASVKAWDGLSADEKRLYVRYFETFAGFLSYTDAEIGRLVEHLKKTGQFDDTIIAVVIGDNGASKEGSEHGTTNGLGVVLYPEADIGRELANIDRIGTAYANANYPLGWAQASNAPFKRWKQDANSEGGTRNPMILSYPKGIRDKGGIRNQYAHVIDVLPTTLELARQRAPARIGGVKQDAFEGTSLAYSVADAKAPSRHVTQYYEINGSRAIYHDGWKAATLHRPGTPFENDVWELYHVAQDPTETRDVAAQYPDRLKALQALFESEGNRYKVFPLKDTLYKDFARNRGAYQGRDVVELEPDVGHMFSLTAPTVNGPYYRLTVAVDIPAAGADGVLVANGGRFGGSSIFLQDGRLHYAQTNGVQPAVVSSDAAVKPGKSQLTVEFRPEAGTNPPNGAQVTLFQDGTPLGRGRVPLRAGVAYFSYDEGFDLGRDLQTPVSERYKAPFAFTGTLGKVTIDYRKPAVESAAR</sequence>
<dbReference type="Pfam" id="PF00884">
    <property type="entry name" value="Sulfatase"/>
    <property type="match status" value="1"/>
</dbReference>
<dbReference type="EMBL" id="CP040017">
    <property type="protein sequence ID" value="QCP14298.1"/>
    <property type="molecule type" value="Genomic_DNA"/>
</dbReference>
<dbReference type="PANTHER" id="PTHR42693:SF43">
    <property type="entry name" value="BLL2667 PROTEIN"/>
    <property type="match status" value="1"/>
</dbReference>
<reference evidence="9 10" key="1">
    <citation type="submission" date="2019-05" db="EMBL/GenBank/DDBJ databases">
        <title>Draft Genome Sequences of Six Type Strains of the Genus Massilia.</title>
        <authorList>
            <person name="Miess H."/>
            <person name="Frediansyhah A."/>
            <person name="Gross H."/>
        </authorList>
    </citation>
    <scope>NUCLEOTIDE SEQUENCE [LARGE SCALE GENOMIC DNA]</scope>
    <source>
        <strain evidence="9 10">DSMZ 26121</strain>
    </source>
</reference>
<evidence type="ECO:0000313" key="9">
    <source>
        <dbReference type="EMBL" id="QCP14298.1"/>
    </source>
</evidence>
<evidence type="ECO:0000256" key="3">
    <source>
        <dbReference type="ARBA" id="ARBA00022801"/>
    </source>
</evidence>
<evidence type="ECO:0000256" key="5">
    <source>
        <dbReference type="PIRSR" id="PIRSR600917-52"/>
    </source>
</evidence>
<proteinExistence type="inferred from homology"/>
<keyword evidence="6" id="KW-0732">Signal</keyword>
<evidence type="ECO:0000313" key="11">
    <source>
        <dbReference type="Proteomes" id="UP000584325"/>
    </source>
</evidence>
<evidence type="ECO:0000256" key="4">
    <source>
        <dbReference type="ARBA" id="ARBA00022837"/>
    </source>
</evidence>
<dbReference type="Gene3D" id="3.40.720.10">
    <property type="entry name" value="Alkaline Phosphatase, subunit A"/>
    <property type="match status" value="1"/>
</dbReference>
<dbReference type="PROSITE" id="PS51318">
    <property type="entry name" value="TAT"/>
    <property type="match status" value="1"/>
</dbReference>
<feature type="modified residue" description="3-oxoalanine (Ser)" evidence="5">
    <location>
        <position position="98"/>
    </location>
</feature>
<feature type="signal peptide" evidence="6">
    <location>
        <begin position="1"/>
        <end position="29"/>
    </location>
</feature>
<dbReference type="PROSITE" id="PS00523">
    <property type="entry name" value="SULFATASE_1"/>
    <property type="match status" value="1"/>
</dbReference>
<dbReference type="AlphaFoldDB" id="A0A4P8HZ52"/>
<dbReference type="InterPro" id="IPR017850">
    <property type="entry name" value="Alkaline_phosphatase_core_sf"/>
</dbReference>
<feature type="domain" description="Sulfatase N-terminal" evidence="7">
    <location>
        <begin position="52"/>
        <end position="461"/>
    </location>
</feature>
<dbReference type="Gene3D" id="3.30.1120.10">
    <property type="match status" value="1"/>
</dbReference>
<keyword evidence="4" id="KW-0106">Calcium</keyword>
<organism evidence="8 11">
    <name type="scientific">Pseudoduganella umbonata</name>
    <dbReference type="NCBI Taxonomy" id="864828"/>
    <lineage>
        <taxon>Bacteria</taxon>
        <taxon>Pseudomonadati</taxon>
        <taxon>Pseudomonadota</taxon>
        <taxon>Betaproteobacteria</taxon>
        <taxon>Burkholderiales</taxon>
        <taxon>Oxalobacteraceae</taxon>
        <taxon>Telluria group</taxon>
        <taxon>Pseudoduganella</taxon>
    </lineage>
</organism>
<dbReference type="RefSeq" id="WP_137317069.1">
    <property type="nucleotide sequence ID" value="NZ_CP040017.1"/>
</dbReference>
<name>A0A4P8HZ52_9BURK</name>
<feature type="chain" id="PRO_5044607692" evidence="6">
    <location>
        <begin position="30"/>
        <end position="765"/>
    </location>
</feature>
<comment type="PTM">
    <text evidence="5">The conversion to 3-oxoalanine (also known as C-formylglycine, FGly), of a serine or cysteine residue in prokaryotes and of a cysteine residue in eukaryotes, is critical for catalytic activity.</text>
</comment>
<protein>
    <submittedName>
        <fullName evidence="8">Arylsulfatase</fullName>
        <ecNumber evidence="8">3.1.6.1</ecNumber>
    </submittedName>
</protein>
<dbReference type="InterPro" id="IPR000917">
    <property type="entry name" value="Sulfatase_N"/>
</dbReference>
<dbReference type="SUPFAM" id="SSF53649">
    <property type="entry name" value="Alkaline phosphatase-like"/>
    <property type="match status" value="1"/>
</dbReference>
<comment type="similarity">
    <text evidence="1">Belongs to the sulfatase family.</text>
</comment>
<accession>A0A4P8HZ52</accession>
<dbReference type="Proteomes" id="UP000584325">
    <property type="component" value="Unassembled WGS sequence"/>
</dbReference>
<dbReference type="GO" id="GO:0004065">
    <property type="term" value="F:arylsulfatase activity"/>
    <property type="evidence" value="ECO:0007669"/>
    <property type="project" value="UniProtKB-EC"/>
</dbReference>
<dbReference type="Proteomes" id="UP000298763">
    <property type="component" value="Chromosome"/>
</dbReference>
<dbReference type="InterPro" id="IPR006311">
    <property type="entry name" value="TAT_signal"/>
</dbReference>
<keyword evidence="10" id="KW-1185">Reference proteome</keyword>
<evidence type="ECO:0000256" key="1">
    <source>
        <dbReference type="ARBA" id="ARBA00008779"/>
    </source>
</evidence>
<dbReference type="InterPro" id="IPR050738">
    <property type="entry name" value="Sulfatase"/>
</dbReference>
<evidence type="ECO:0000259" key="7">
    <source>
        <dbReference type="Pfam" id="PF00884"/>
    </source>
</evidence>
<dbReference type="PANTHER" id="PTHR42693">
    <property type="entry name" value="ARYLSULFATASE FAMILY MEMBER"/>
    <property type="match status" value="1"/>
</dbReference>
<reference evidence="8 11" key="2">
    <citation type="submission" date="2020-08" db="EMBL/GenBank/DDBJ databases">
        <title>Genomic Encyclopedia of Type Strains, Phase III (KMG-III): the genomes of soil and plant-associated and newly described type strains.</title>
        <authorList>
            <person name="Whitman W."/>
        </authorList>
    </citation>
    <scope>NUCLEOTIDE SEQUENCE [LARGE SCALE GENOMIC DNA]</scope>
    <source>
        <strain evidence="8 11">CECT 7753</strain>
    </source>
</reference>
<dbReference type="GO" id="GO:0046872">
    <property type="term" value="F:metal ion binding"/>
    <property type="evidence" value="ECO:0007669"/>
    <property type="project" value="UniProtKB-KW"/>
</dbReference>
<dbReference type="PROSITE" id="PS00149">
    <property type="entry name" value="SULFATASE_2"/>
    <property type="match status" value="1"/>
</dbReference>
<evidence type="ECO:0000313" key="10">
    <source>
        <dbReference type="Proteomes" id="UP000298763"/>
    </source>
</evidence>